<sequence>MTNQERIEAKTTVAIKVADYLRTQIAALHSEAGVPWDIILAGCHAEIVAAMTEHLGGPATAEACKRAAARIHDLPSAAAASLAFAAPAGRA</sequence>
<gene>
    <name evidence="1" type="ORF">Rsw2DRAFT_3078</name>
</gene>
<evidence type="ECO:0000313" key="2">
    <source>
        <dbReference type="Proteomes" id="UP000010121"/>
    </source>
</evidence>
<dbReference type="EMBL" id="ACYY01000028">
    <property type="protein sequence ID" value="EEW24009.1"/>
    <property type="molecule type" value="Genomic_DNA"/>
</dbReference>
<protein>
    <submittedName>
        <fullName evidence="1">Uncharacterized protein</fullName>
    </submittedName>
</protein>
<dbReference type="STRING" id="371731.Rsw2DRAFT_3078"/>
<evidence type="ECO:0000313" key="1">
    <source>
        <dbReference type="EMBL" id="EEW24009.1"/>
    </source>
</evidence>
<dbReference type="Proteomes" id="UP000010121">
    <property type="component" value="Unassembled WGS sequence"/>
</dbReference>
<name>C8S4V0_9RHOB</name>
<proteinExistence type="predicted"/>
<organism evidence="1 2">
    <name type="scientific">Rhodobacter ferrooxidans</name>
    <dbReference type="NCBI Taxonomy" id="371731"/>
    <lineage>
        <taxon>Bacteria</taxon>
        <taxon>Pseudomonadati</taxon>
        <taxon>Pseudomonadota</taxon>
        <taxon>Alphaproteobacteria</taxon>
        <taxon>Rhodobacterales</taxon>
        <taxon>Rhodobacter group</taxon>
        <taxon>Rhodobacter</taxon>
    </lineage>
</organism>
<keyword evidence="2" id="KW-1185">Reference proteome</keyword>
<accession>C8S4V0</accession>
<comment type="caution">
    <text evidence="1">The sequence shown here is derived from an EMBL/GenBank/DDBJ whole genome shotgun (WGS) entry which is preliminary data.</text>
</comment>
<dbReference type="RefSeq" id="WP_008032573.1">
    <property type="nucleotide sequence ID" value="NZ_ACYY01000028.1"/>
</dbReference>
<reference evidence="1 2" key="1">
    <citation type="submission" date="2009-08" db="EMBL/GenBank/DDBJ databases">
        <title>The draft genome of Rhodobacter sp. SW2.</title>
        <authorList>
            <consortium name="US DOE Joint Genome Institute (JGI-PGF)"/>
            <person name="Lucas S."/>
            <person name="Copeland A."/>
            <person name="Lapidus A."/>
            <person name="Glavina del Rio T."/>
            <person name="Tice H."/>
            <person name="Bruce D."/>
            <person name="Goodwin L."/>
            <person name="Pitluck S."/>
            <person name="Larimer F."/>
            <person name="Land M.L."/>
            <person name="Hauser L."/>
            <person name="Emerson D."/>
        </authorList>
    </citation>
    <scope>NUCLEOTIDE SEQUENCE [LARGE SCALE GENOMIC DNA]</scope>
    <source>
        <strain evidence="1 2">SW2</strain>
    </source>
</reference>
<dbReference type="AlphaFoldDB" id="C8S4V0"/>